<keyword evidence="5" id="KW-1185">Reference proteome</keyword>
<feature type="domain" description="LysM" evidence="3">
    <location>
        <begin position="168"/>
        <end position="218"/>
    </location>
</feature>
<protein>
    <submittedName>
        <fullName evidence="4">LysM peptidoglycan-binding domain-containing protein</fullName>
    </submittedName>
</protein>
<accession>A0ABS7ML12</accession>
<organism evidence="4 5">
    <name type="scientific">Collinsella ureilytica</name>
    <dbReference type="NCBI Taxonomy" id="2869515"/>
    <lineage>
        <taxon>Bacteria</taxon>
        <taxon>Bacillati</taxon>
        <taxon>Actinomycetota</taxon>
        <taxon>Coriobacteriia</taxon>
        <taxon>Coriobacteriales</taxon>
        <taxon>Coriobacteriaceae</taxon>
        <taxon>Collinsella</taxon>
    </lineage>
</organism>
<dbReference type="SMART" id="SM00257">
    <property type="entry name" value="LysM"/>
    <property type="match status" value="1"/>
</dbReference>
<keyword evidence="2" id="KW-0812">Transmembrane</keyword>
<evidence type="ECO:0000256" key="1">
    <source>
        <dbReference type="SAM" id="MobiDB-lite"/>
    </source>
</evidence>
<proteinExistence type="predicted"/>
<evidence type="ECO:0000313" key="5">
    <source>
        <dbReference type="Proteomes" id="UP000700908"/>
    </source>
</evidence>
<keyword evidence="2" id="KW-1133">Transmembrane helix</keyword>
<dbReference type="Pfam" id="PF01476">
    <property type="entry name" value="LysM"/>
    <property type="match status" value="1"/>
</dbReference>
<dbReference type="InterPro" id="IPR018392">
    <property type="entry name" value="LysM"/>
</dbReference>
<keyword evidence="2" id="KW-0472">Membrane</keyword>
<reference evidence="4 5" key="1">
    <citation type="submission" date="2021-08" db="EMBL/GenBank/DDBJ databases">
        <title>Collinsella faecalis sp. nov. isolated from swine faeces.</title>
        <authorList>
            <person name="Oh B.S."/>
            <person name="Lee J.H."/>
        </authorList>
    </citation>
    <scope>NUCLEOTIDE SEQUENCE [LARGE SCALE GENOMIC DNA]</scope>
    <source>
        <strain evidence="4 5">AGMB00827</strain>
    </source>
</reference>
<sequence>MSQKHPVVGNLALAAPHSHARQKGFTVISGGLSTSSHAHRASCDMKTPQSALSDETQVVIGLCSAGELVSQDPQILPCDISQSKVASRGAHSFADSALPQLFNQSRLVSSAKAQCLDSFAKQRFSKKNSRLASFAALSVCLSLIASMFVFTVYSSISQQNLARSIVYEQVRIAPGDSLWSLAEARSVDGMSTQELVQEIRTKNQLSSSMLEPGQVLELPSDGARS</sequence>
<name>A0ABS7ML12_9ACTN</name>
<dbReference type="PROSITE" id="PS51782">
    <property type="entry name" value="LYSM"/>
    <property type="match status" value="1"/>
</dbReference>
<feature type="transmembrane region" description="Helical" evidence="2">
    <location>
        <begin position="131"/>
        <end position="153"/>
    </location>
</feature>
<feature type="region of interest" description="Disordered" evidence="1">
    <location>
        <begin position="205"/>
        <end position="225"/>
    </location>
</feature>
<gene>
    <name evidence="4" type="ORF">K6V98_06515</name>
</gene>
<dbReference type="EMBL" id="JAIMFO010000007">
    <property type="protein sequence ID" value="MBY4797998.1"/>
    <property type="molecule type" value="Genomic_DNA"/>
</dbReference>
<comment type="caution">
    <text evidence="4">The sequence shown here is derived from an EMBL/GenBank/DDBJ whole genome shotgun (WGS) entry which is preliminary data.</text>
</comment>
<dbReference type="InterPro" id="IPR036779">
    <property type="entry name" value="LysM_dom_sf"/>
</dbReference>
<dbReference type="Proteomes" id="UP000700908">
    <property type="component" value="Unassembled WGS sequence"/>
</dbReference>
<dbReference type="CDD" id="cd00118">
    <property type="entry name" value="LysM"/>
    <property type="match status" value="1"/>
</dbReference>
<dbReference type="Gene3D" id="3.10.350.10">
    <property type="entry name" value="LysM domain"/>
    <property type="match status" value="1"/>
</dbReference>
<evidence type="ECO:0000256" key="2">
    <source>
        <dbReference type="SAM" id="Phobius"/>
    </source>
</evidence>
<evidence type="ECO:0000313" key="4">
    <source>
        <dbReference type="EMBL" id="MBY4797998.1"/>
    </source>
</evidence>
<dbReference type="RefSeq" id="WP_222199713.1">
    <property type="nucleotide sequence ID" value="NZ_JAIMFO010000007.1"/>
</dbReference>
<evidence type="ECO:0000259" key="3">
    <source>
        <dbReference type="PROSITE" id="PS51782"/>
    </source>
</evidence>